<gene>
    <name evidence="2" type="ORF">ECPE_LOCUS5799</name>
</gene>
<sequence length="883" mass="93642">MAHDRAQSLLLHQPGFIPTQPGLAAVPAVTRGFRDSTNNFAYPKLSPLILPPGAYYDQRQSTGPPGLAVRPAPNSAGSEAPPEHDHQIITYDDLEKLLPNPKPTGRVEVGVLPDGSAYAPKTGENYLLFPSKSSYILYFTHHYFSRENLSRDVPLLSRMINQMTLPLDKLIKAPRLVALNTTPEEVEQALIKSKVVCIEDLGNGVRGVRRIDGFPAIGSPNDPSSTRVTAPGSEAMTSTITGTGNGPSHQFQPPLTSAQSADTSSEDDRLLAASLAEMSFTTKTNTLPGYSFPSMEQSTGQTNVLISPNPASGIIGPGGSRLSPSQPVSCSAAHPPHPVAVAQTSATYESTTPSSNGSLSSSRPTSAIWPQPSTFALSPNNRSSLLGNNASQPLDSPSVANNNHSTSILGFPSRPPYGPGMPTGSLQTPDLQPISVLPMRHQAGLPQYLLSQPTHGSGAYPGSLSFCQMCYSKSPMNMAMAAAIGNPAHQHLSQAHLTPNPQFPGQIFHGQPGQMPSLNAHQANVALAAASSYHAAVAALAAAAQQQVSPAYFNPSITPNMHSQVQHVQQASPLPVYYAAQPLSLPTHFQRHPLPRFPHGSVYPIQSYQQPNPNAALHNPVPQSSEISGTLPKEGSMYSMNNASQVATSIAYPFLFQPHVHLPHANQPSTNNPNLVAAAAAGLHIQYSQQMTPRQPPMNAYNLAPLGLTVVNNPVSAPVQTQNTNEDTNSASLGYQEKNHPELTTDVQSENLTPPAYSTSPPVQGNGAVPASPVPASPISGEKTSDLNTKQLVDSEEIAQKTRVAQTDLTVDKADSPEDSEDSGSSGIGEMNSAGSSGPIDTRTSSSLTLTDQPPSDVTSTCELINYRRHPRSTRTKDVERSP</sequence>
<dbReference type="EMBL" id="UZAN01042697">
    <property type="protein sequence ID" value="VDP76573.1"/>
    <property type="molecule type" value="Genomic_DNA"/>
</dbReference>
<feature type="compositionally biased region" description="Low complexity" evidence="1">
    <location>
        <begin position="350"/>
        <end position="366"/>
    </location>
</feature>
<evidence type="ECO:0000313" key="2">
    <source>
        <dbReference type="EMBL" id="VDP76573.1"/>
    </source>
</evidence>
<dbReference type="WBParaSite" id="ECPE_0000581201-mRNA-1">
    <property type="protein sequence ID" value="ECPE_0000581201-mRNA-1"/>
    <property type="gene ID" value="ECPE_0000581201"/>
</dbReference>
<proteinExistence type="predicted"/>
<feature type="compositionally biased region" description="Polar residues" evidence="1">
    <location>
        <begin position="235"/>
        <end position="263"/>
    </location>
</feature>
<dbReference type="Proteomes" id="UP000272942">
    <property type="component" value="Unassembled WGS sequence"/>
</dbReference>
<dbReference type="InterPro" id="IPR036388">
    <property type="entry name" value="WH-like_DNA-bd_sf"/>
</dbReference>
<evidence type="ECO:0000313" key="3">
    <source>
        <dbReference type="Proteomes" id="UP000272942"/>
    </source>
</evidence>
<keyword evidence="3" id="KW-1185">Reference proteome</keyword>
<dbReference type="CDD" id="cd07323">
    <property type="entry name" value="LAM"/>
    <property type="match status" value="1"/>
</dbReference>
<dbReference type="OrthoDB" id="10046764at2759"/>
<feature type="region of interest" description="Disordered" evidence="1">
    <location>
        <begin position="747"/>
        <end position="883"/>
    </location>
</feature>
<protein>
    <submittedName>
        <fullName evidence="4">HTH La-type RNA-binding domain-containing protein</fullName>
    </submittedName>
</protein>
<feature type="compositionally biased region" description="Polar residues" evidence="1">
    <location>
        <begin position="747"/>
        <end position="763"/>
    </location>
</feature>
<dbReference type="Gene3D" id="1.10.10.10">
    <property type="entry name" value="Winged helix-like DNA-binding domain superfamily/Winged helix DNA-binding domain"/>
    <property type="match status" value="1"/>
</dbReference>
<evidence type="ECO:0000313" key="4">
    <source>
        <dbReference type="WBParaSite" id="ECPE_0000581201-mRNA-1"/>
    </source>
</evidence>
<reference evidence="4" key="1">
    <citation type="submission" date="2016-06" db="UniProtKB">
        <authorList>
            <consortium name="WormBaseParasite"/>
        </authorList>
    </citation>
    <scope>IDENTIFICATION</scope>
</reference>
<feature type="region of interest" description="Disordered" evidence="1">
    <location>
        <begin position="59"/>
        <end position="84"/>
    </location>
</feature>
<dbReference type="AlphaFoldDB" id="A0A183AFR4"/>
<accession>A0A183AFR4</accession>
<name>A0A183AFR4_9TREM</name>
<dbReference type="InterPro" id="IPR036390">
    <property type="entry name" value="WH_DNA-bd_sf"/>
</dbReference>
<reference evidence="2 3" key="2">
    <citation type="submission" date="2018-11" db="EMBL/GenBank/DDBJ databases">
        <authorList>
            <consortium name="Pathogen Informatics"/>
        </authorList>
    </citation>
    <scope>NUCLEOTIDE SEQUENCE [LARGE SCALE GENOMIC DNA]</scope>
    <source>
        <strain evidence="2 3">Egypt</strain>
    </source>
</reference>
<evidence type="ECO:0000256" key="1">
    <source>
        <dbReference type="SAM" id="MobiDB-lite"/>
    </source>
</evidence>
<feature type="region of interest" description="Disordered" evidence="1">
    <location>
        <begin position="608"/>
        <end position="632"/>
    </location>
</feature>
<feature type="region of interest" description="Disordered" evidence="1">
    <location>
        <begin position="215"/>
        <end position="267"/>
    </location>
</feature>
<feature type="compositionally biased region" description="Polar residues" evidence="1">
    <location>
        <begin position="852"/>
        <end position="863"/>
    </location>
</feature>
<feature type="region of interest" description="Disordered" evidence="1">
    <location>
        <begin position="309"/>
        <end position="374"/>
    </location>
</feature>
<organism evidence="4">
    <name type="scientific">Echinostoma caproni</name>
    <dbReference type="NCBI Taxonomy" id="27848"/>
    <lineage>
        <taxon>Eukaryota</taxon>
        <taxon>Metazoa</taxon>
        <taxon>Spiralia</taxon>
        <taxon>Lophotrochozoa</taxon>
        <taxon>Platyhelminthes</taxon>
        <taxon>Trematoda</taxon>
        <taxon>Digenea</taxon>
        <taxon>Plagiorchiida</taxon>
        <taxon>Echinostomata</taxon>
        <taxon>Echinostomatoidea</taxon>
        <taxon>Echinostomatidae</taxon>
        <taxon>Echinostoma</taxon>
    </lineage>
</organism>
<dbReference type="SUPFAM" id="SSF46785">
    <property type="entry name" value="Winged helix' DNA-binding domain"/>
    <property type="match status" value="1"/>
</dbReference>